<dbReference type="InterPro" id="IPR029063">
    <property type="entry name" value="SAM-dependent_MTases_sf"/>
</dbReference>
<protein>
    <recommendedName>
        <fullName evidence="3">Methyltransferase type 11 domain-containing protein</fullName>
    </recommendedName>
</protein>
<sequence length="200" mass="22128">MADRSDVTIVGIDVLPDDLEDNDALDVRIEADVVKDGLPARAGNAGLLTSRMVVEHLEDLDRFAAEVYDALAPGARTLHLFAARYSVFAILNRILPEAVARRVLFYLRPAAQDVCGFVTHYDHTHDSGARAAFRRAGFERVTTDVSYNVSPYFAFFVPLFVVARLWESLLRRLRLRNLGAYVLLYAEKPGGAADGEDTAS</sequence>
<proteinExistence type="predicted"/>
<evidence type="ECO:0000313" key="2">
    <source>
        <dbReference type="Proteomes" id="UP000005143"/>
    </source>
</evidence>
<gene>
    <name evidence="1" type="ORF">PAI11_09260</name>
</gene>
<comment type="caution">
    <text evidence="1">The sequence shown here is derived from an EMBL/GenBank/DDBJ whole genome shotgun (WGS) entry which is preliminary data.</text>
</comment>
<accession>H0E2B3</accession>
<organism evidence="1 2">
    <name type="scientific">Patulibacter medicamentivorans</name>
    <dbReference type="NCBI Taxonomy" id="1097667"/>
    <lineage>
        <taxon>Bacteria</taxon>
        <taxon>Bacillati</taxon>
        <taxon>Actinomycetota</taxon>
        <taxon>Thermoleophilia</taxon>
        <taxon>Solirubrobacterales</taxon>
        <taxon>Patulibacteraceae</taxon>
        <taxon>Patulibacter</taxon>
    </lineage>
</organism>
<keyword evidence="2" id="KW-1185">Reference proteome</keyword>
<evidence type="ECO:0008006" key="3">
    <source>
        <dbReference type="Google" id="ProtNLM"/>
    </source>
</evidence>
<evidence type="ECO:0000313" key="1">
    <source>
        <dbReference type="EMBL" id="EHN12184.1"/>
    </source>
</evidence>
<dbReference type="EMBL" id="AGUD01000042">
    <property type="protein sequence ID" value="EHN12184.1"/>
    <property type="molecule type" value="Genomic_DNA"/>
</dbReference>
<dbReference type="Gene3D" id="3.40.50.150">
    <property type="entry name" value="Vaccinia Virus protein VP39"/>
    <property type="match status" value="1"/>
</dbReference>
<dbReference type="Proteomes" id="UP000005143">
    <property type="component" value="Unassembled WGS sequence"/>
</dbReference>
<dbReference type="SUPFAM" id="SSF53335">
    <property type="entry name" value="S-adenosyl-L-methionine-dependent methyltransferases"/>
    <property type="match status" value="1"/>
</dbReference>
<dbReference type="AlphaFoldDB" id="H0E2B3"/>
<reference evidence="1 2" key="1">
    <citation type="journal article" date="2013" name="Biodegradation">
        <title>Quantitative proteomic analysis of ibuprofen-degrading Patulibacter sp. strain I11.</title>
        <authorList>
            <person name="Almeida B."/>
            <person name="Kjeldal H."/>
            <person name="Lolas I."/>
            <person name="Knudsen A.D."/>
            <person name="Carvalho G."/>
            <person name="Nielsen K.L."/>
            <person name="Barreto Crespo M.T."/>
            <person name="Stensballe A."/>
            <person name="Nielsen J.L."/>
        </authorList>
    </citation>
    <scope>NUCLEOTIDE SEQUENCE [LARGE SCALE GENOMIC DNA]</scope>
    <source>
        <strain evidence="1 2">I11</strain>
    </source>
</reference>
<name>H0E2B3_9ACTN</name>